<keyword evidence="2" id="KW-0963">Cytoplasm</keyword>
<evidence type="ECO:0000256" key="4">
    <source>
        <dbReference type="SAM" id="MobiDB-lite"/>
    </source>
</evidence>
<dbReference type="GO" id="GO:0008017">
    <property type="term" value="F:microtubule binding"/>
    <property type="evidence" value="ECO:0007669"/>
    <property type="project" value="InterPro"/>
</dbReference>
<feature type="domain" description="Katanin p80 subunit C-terminal" evidence="5">
    <location>
        <begin position="233"/>
        <end position="356"/>
    </location>
</feature>
<name>A0A8H7ZX27_9FUNG</name>
<comment type="subcellular location">
    <subcellularLocation>
        <location evidence="1">Cytoplasm</location>
        <location evidence="1">Cytoskeleton</location>
    </subcellularLocation>
</comment>
<dbReference type="GO" id="GO:0008352">
    <property type="term" value="C:katanin complex"/>
    <property type="evidence" value="ECO:0007669"/>
    <property type="project" value="TreeGrafter"/>
</dbReference>
<accession>A0A8H7ZX27</accession>
<dbReference type="Proteomes" id="UP000673691">
    <property type="component" value="Unassembled WGS sequence"/>
</dbReference>
<evidence type="ECO:0000256" key="1">
    <source>
        <dbReference type="ARBA" id="ARBA00004245"/>
    </source>
</evidence>
<evidence type="ECO:0000313" key="7">
    <source>
        <dbReference type="Proteomes" id="UP000673691"/>
    </source>
</evidence>
<feature type="region of interest" description="Disordered" evidence="4">
    <location>
        <begin position="74"/>
        <end position="101"/>
    </location>
</feature>
<dbReference type="InterPro" id="IPR028021">
    <property type="entry name" value="Katanin_C-terminal"/>
</dbReference>
<protein>
    <submittedName>
        <fullName evidence="6">Con80 domain of katanin-domain-containing protein</fullName>
    </submittedName>
</protein>
<evidence type="ECO:0000256" key="2">
    <source>
        <dbReference type="ARBA" id="ARBA00022490"/>
    </source>
</evidence>
<gene>
    <name evidence="6" type="ORF">BJ554DRAFT_6876</name>
</gene>
<evidence type="ECO:0000256" key="3">
    <source>
        <dbReference type="ARBA" id="ARBA00023212"/>
    </source>
</evidence>
<feature type="region of interest" description="Disordered" evidence="4">
    <location>
        <begin position="115"/>
        <end position="155"/>
    </location>
</feature>
<keyword evidence="3" id="KW-0206">Cytoskeleton</keyword>
<dbReference type="PANTHER" id="PTHR19845">
    <property type="entry name" value="KATANIN P80 SUBUNIT"/>
    <property type="match status" value="1"/>
</dbReference>
<keyword evidence="7" id="KW-1185">Reference proteome</keyword>
<reference evidence="6 7" key="1">
    <citation type="journal article" name="Sci. Rep.">
        <title>Genome-scale phylogenetic analyses confirm Olpidium as the closest living zoosporic fungus to the non-flagellated, terrestrial fungi.</title>
        <authorList>
            <person name="Chang Y."/>
            <person name="Rochon D."/>
            <person name="Sekimoto S."/>
            <person name="Wang Y."/>
            <person name="Chovatia M."/>
            <person name="Sandor L."/>
            <person name="Salamov A."/>
            <person name="Grigoriev I.V."/>
            <person name="Stajich J.E."/>
            <person name="Spatafora J.W."/>
        </authorList>
    </citation>
    <scope>NUCLEOTIDE SEQUENCE [LARGE SCALE GENOMIC DNA]</scope>
    <source>
        <strain evidence="6">S191</strain>
    </source>
</reference>
<feature type="compositionally biased region" description="Polar residues" evidence="4">
    <location>
        <begin position="200"/>
        <end position="210"/>
    </location>
</feature>
<sequence length="367" mass="39402">SQGAFDNETGRSTESLAGAFGEPPPRAGRPSEMVKVGASMPGNPADDSLGIADGRLSWNQEAIKKWWFSTFYDPLGPPSPQPGRHRRSWRSKGTMKPFQNGNLGYLATEARASPTPRRVLRNITPGGSPAAGRYRSQPDIAGSEDEHDDSRKRRGSPIRAITAAGAAGGKGSAPFVPVAGERPLGLDISAFAQRPKAELQTRTNPTSSWTAGGGAAPLSAGTQEELLEALSSGHYTMVGVLNQKLDTIRSVRAVWEESDPRLALERLRAANDSCVSADVLKVINSGGGRRGLNLDVVGVLCCIIREMLFEVFEDHITTACETLRLLLKAFGSVIASNLAPQPYAGVDISKEERCERLPFRDPFIQRG</sequence>
<feature type="compositionally biased region" description="Polar residues" evidence="4">
    <location>
        <begin position="1"/>
        <end position="15"/>
    </location>
</feature>
<dbReference type="PANTHER" id="PTHR19845:SF0">
    <property type="entry name" value="KATANIN P80 WD40 REPEAT-CONTAINING SUBUNIT B1"/>
    <property type="match status" value="1"/>
</dbReference>
<comment type="caution">
    <text evidence="6">The sequence shown here is derived from an EMBL/GenBank/DDBJ whole genome shotgun (WGS) entry which is preliminary data.</text>
</comment>
<dbReference type="AlphaFoldDB" id="A0A8H7ZX27"/>
<evidence type="ECO:0000259" key="5">
    <source>
        <dbReference type="Pfam" id="PF13925"/>
    </source>
</evidence>
<feature type="region of interest" description="Disordered" evidence="4">
    <location>
        <begin position="195"/>
        <end position="215"/>
    </location>
</feature>
<dbReference type="EMBL" id="JAEFCI010004350">
    <property type="protein sequence ID" value="KAG5461005.1"/>
    <property type="molecule type" value="Genomic_DNA"/>
</dbReference>
<dbReference type="GO" id="GO:0007019">
    <property type="term" value="P:microtubule depolymerization"/>
    <property type="evidence" value="ECO:0007669"/>
    <property type="project" value="TreeGrafter"/>
</dbReference>
<proteinExistence type="predicted"/>
<dbReference type="OrthoDB" id="538223at2759"/>
<evidence type="ECO:0000313" key="6">
    <source>
        <dbReference type="EMBL" id="KAG5461005.1"/>
    </source>
</evidence>
<dbReference type="Pfam" id="PF13925">
    <property type="entry name" value="Katanin_con80"/>
    <property type="match status" value="1"/>
</dbReference>
<feature type="non-terminal residue" evidence="6">
    <location>
        <position position="1"/>
    </location>
</feature>
<organism evidence="6 7">
    <name type="scientific">Olpidium bornovanus</name>
    <dbReference type="NCBI Taxonomy" id="278681"/>
    <lineage>
        <taxon>Eukaryota</taxon>
        <taxon>Fungi</taxon>
        <taxon>Fungi incertae sedis</taxon>
        <taxon>Olpidiomycota</taxon>
        <taxon>Olpidiomycotina</taxon>
        <taxon>Olpidiomycetes</taxon>
        <taxon>Olpidiales</taxon>
        <taxon>Olpidiaceae</taxon>
        <taxon>Olpidium</taxon>
    </lineage>
</organism>
<feature type="region of interest" description="Disordered" evidence="4">
    <location>
        <begin position="1"/>
        <end position="47"/>
    </location>
</feature>